<evidence type="ECO:0000313" key="2">
    <source>
        <dbReference type="Proteomes" id="UP000000430"/>
    </source>
</evidence>
<dbReference type="GeneID" id="45235050"/>
<name>Q6F8S0_ACIAD</name>
<dbReference type="HOGENOM" id="CLU_165253_0_0_6"/>
<dbReference type="eggNOG" id="ENOG5031FGD">
    <property type="taxonomic scope" value="Bacteria"/>
</dbReference>
<dbReference type="AlphaFoldDB" id="Q6F8S0"/>
<dbReference type="RefSeq" id="WP_004929245.1">
    <property type="nucleotide sequence ID" value="NC_005966.1"/>
</dbReference>
<dbReference type="KEGG" id="aci:ACIAD2807"/>
<accession>Q6F8S0</accession>
<evidence type="ECO:0000313" key="1">
    <source>
        <dbReference type="EMBL" id="CAG69545.1"/>
    </source>
</evidence>
<dbReference type="Proteomes" id="UP000000430">
    <property type="component" value="Chromosome"/>
</dbReference>
<dbReference type="OrthoDB" id="9154220at2"/>
<reference evidence="1 2" key="1">
    <citation type="journal article" date="2004" name="Nucleic Acids Res.">
        <title>Unique features revealed by the genome sequence of Acinetobacter sp. ADP1, a versatile and naturally transformation competent bacterium.</title>
        <authorList>
            <person name="Barbe V."/>
            <person name="Vallenet D."/>
            <person name="Fonknechten N."/>
            <person name="Kreimeyer A."/>
            <person name="Oztas S."/>
            <person name="Labarre L."/>
            <person name="Cruveiller S."/>
            <person name="Robert C."/>
            <person name="Duprat S."/>
            <person name="Wincker P."/>
            <person name="Ornston L.N."/>
            <person name="Weissenbach J."/>
            <person name="Marliere P."/>
            <person name="Cohen G.N."/>
            <person name="Medigue C."/>
        </authorList>
    </citation>
    <scope>NUCLEOTIDE SEQUENCE [LARGE SCALE GENOMIC DNA]</scope>
    <source>
        <strain evidence="2">ATCC 33305 / BD413 / ADP1</strain>
    </source>
</reference>
<organism evidence="1 2">
    <name type="scientific">Acinetobacter baylyi (strain ATCC 33305 / BD413 / ADP1)</name>
    <dbReference type="NCBI Taxonomy" id="62977"/>
    <lineage>
        <taxon>Bacteria</taxon>
        <taxon>Pseudomonadati</taxon>
        <taxon>Pseudomonadota</taxon>
        <taxon>Gammaproteobacteria</taxon>
        <taxon>Moraxellales</taxon>
        <taxon>Moraxellaceae</taxon>
        <taxon>Acinetobacter</taxon>
    </lineage>
</organism>
<proteinExistence type="predicted"/>
<dbReference type="BioCyc" id="ASP62977:ACIAD_RS12670-MONOMER"/>
<dbReference type="EMBL" id="CR543861">
    <property type="protein sequence ID" value="CAG69545.1"/>
    <property type="molecule type" value="Genomic_DNA"/>
</dbReference>
<sequence>MRLEDFIAELQQSVINENSKIYKEFFNNTTVEQATDPYWKNALKWFNALPDNQHDVFFAIIQQIMVDTISNVLGILDDMSECADTDSELLLSGDLQNLFLCEQEQLQNLVNPPMSNL</sequence>
<gene>
    <name evidence="1" type="ordered locus">ACIAD2807</name>
</gene>
<protein>
    <submittedName>
        <fullName evidence="1">Uncharacterized protein</fullName>
    </submittedName>
</protein>